<dbReference type="AlphaFoldDB" id="A0A6A6W440"/>
<dbReference type="Proteomes" id="UP000799437">
    <property type="component" value="Unassembled WGS sequence"/>
</dbReference>
<gene>
    <name evidence="2" type="ORF">EJ05DRAFT_62260</name>
</gene>
<keyword evidence="1" id="KW-1133">Transmembrane helix</keyword>
<protein>
    <submittedName>
        <fullName evidence="2">Uncharacterized protein</fullName>
    </submittedName>
</protein>
<keyword evidence="3" id="KW-1185">Reference proteome</keyword>
<name>A0A6A6W440_9PEZI</name>
<evidence type="ECO:0000256" key="1">
    <source>
        <dbReference type="SAM" id="Phobius"/>
    </source>
</evidence>
<reference evidence="2" key="1">
    <citation type="journal article" date="2020" name="Stud. Mycol.">
        <title>101 Dothideomycetes genomes: a test case for predicting lifestyles and emergence of pathogens.</title>
        <authorList>
            <person name="Haridas S."/>
            <person name="Albert R."/>
            <person name="Binder M."/>
            <person name="Bloem J."/>
            <person name="Labutti K."/>
            <person name="Salamov A."/>
            <person name="Andreopoulos B."/>
            <person name="Baker S."/>
            <person name="Barry K."/>
            <person name="Bills G."/>
            <person name="Bluhm B."/>
            <person name="Cannon C."/>
            <person name="Castanera R."/>
            <person name="Culley D."/>
            <person name="Daum C."/>
            <person name="Ezra D."/>
            <person name="Gonzalez J."/>
            <person name="Henrissat B."/>
            <person name="Kuo A."/>
            <person name="Liang C."/>
            <person name="Lipzen A."/>
            <person name="Lutzoni F."/>
            <person name="Magnuson J."/>
            <person name="Mondo S."/>
            <person name="Nolan M."/>
            <person name="Ohm R."/>
            <person name="Pangilinan J."/>
            <person name="Park H.-J."/>
            <person name="Ramirez L."/>
            <person name="Alfaro M."/>
            <person name="Sun H."/>
            <person name="Tritt A."/>
            <person name="Yoshinaga Y."/>
            <person name="Zwiers L.-H."/>
            <person name="Turgeon B."/>
            <person name="Goodwin S."/>
            <person name="Spatafora J."/>
            <person name="Crous P."/>
            <person name="Grigoriev I."/>
        </authorList>
    </citation>
    <scope>NUCLEOTIDE SEQUENCE</scope>
    <source>
        <strain evidence="2">CBS 121739</strain>
    </source>
</reference>
<keyword evidence="1" id="KW-0812">Transmembrane</keyword>
<keyword evidence="1" id="KW-0472">Membrane</keyword>
<organism evidence="2 3">
    <name type="scientific">Pseudovirgaria hyperparasitica</name>
    <dbReference type="NCBI Taxonomy" id="470096"/>
    <lineage>
        <taxon>Eukaryota</taxon>
        <taxon>Fungi</taxon>
        <taxon>Dikarya</taxon>
        <taxon>Ascomycota</taxon>
        <taxon>Pezizomycotina</taxon>
        <taxon>Dothideomycetes</taxon>
        <taxon>Dothideomycetes incertae sedis</taxon>
        <taxon>Acrospermales</taxon>
        <taxon>Acrospermaceae</taxon>
        <taxon>Pseudovirgaria</taxon>
    </lineage>
</organism>
<dbReference type="InterPro" id="IPR025363">
    <property type="entry name" value="DUF4267"/>
</dbReference>
<dbReference type="RefSeq" id="XP_033598778.1">
    <property type="nucleotide sequence ID" value="XM_033749812.1"/>
</dbReference>
<proteinExistence type="predicted"/>
<feature type="transmembrane region" description="Helical" evidence="1">
    <location>
        <begin position="98"/>
        <end position="118"/>
    </location>
</feature>
<feature type="transmembrane region" description="Helical" evidence="1">
    <location>
        <begin position="130"/>
        <end position="153"/>
    </location>
</feature>
<dbReference type="Pfam" id="PF14087">
    <property type="entry name" value="DUF4267"/>
    <property type="match status" value="1"/>
</dbReference>
<sequence length="156" mass="16380">MATGEIAHLLSGAIITLAFSHFEHFENRHIPSILVAALTATGGTWPVFSASSALTKFGFQPSIAAAKPAFPVITVFSARDTTIGLSVLALYAAKHLEAIDIIWSVVGYIAFMDAWVLSQHGRPGQAMFRFVAVGLSAMIGIVGLTSGVSPVGLKVL</sequence>
<evidence type="ECO:0000313" key="2">
    <source>
        <dbReference type="EMBL" id="KAF2756327.1"/>
    </source>
</evidence>
<accession>A0A6A6W440</accession>
<dbReference type="OrthoDB" id="2989864at2759"/>
<dbReference type="GeneID" id="54490866"/>
<evidence type="ECO:0000313" key="3">
    <source>
        <dbReference type="Proteomes" id="UP000799437"/>
    </source>
</evidence>
<dbReference type="EMBL" id="ML996575">
    <property type="protein sequence ID" value="KAF2756327.1"/>
    <property type="molecule type" value="Genomic_DNA"/>
</dbReference>